<sequence length="131" mass="15483">MHPKIGVHIYLYVCLYLFIFFYVFCVCRDIITRFQLIHISTISFYKLWNCENFTTKGDSCDAGVFEVGCFVVVDIVDDFYHFWDVGVLLATALIFTARAIVWIEFCIVVDFLVIIRRCTVYYVIYCDFPLF</sequence>
<name>W1WAX2_9ZZZZ</name>
<reference evidence="2" key="1">
    <citation type="submission" date="2013-12" db="EMBL/GenBank/DDBJ databases">
        <title>A Varibaculum cambriense genome reconstructed from a premature infant gut community with otherwise low bacterial novelty that shifts toward anaerobic metabolism during the third week of life.</title>
        <authorList>
            <person name="Brown C.T."/>
            <person name="Sharon I."/>
            <person name="Thomas B.C."/>
            <person name="Castelle C.J."/>
            <person name="Morowitz M.J."/>
            <person name="Banfield J.F."/>
        </authorList>
    </citation>
    <scope>NUCLEOTIDE SEQUENCE</scope>
</reference>
<keyword evidence="1" id="KW-0812">Transmembrane</keyword>
<dbReference type="EMBL" id="AZMM01019100">
    <property type="protein sequence ID" value="ETJ15121.1"/>
    <property type="molecule type" value="Genomic_DNA"/>
</dbReference>
<keyword evidence="1" id="KW-1133">Transmembrane helix</keyword>
<proteinExistence type="predicted"/>
<gene>
    <name evidence="2" type="ORF">Q604_UNBc4C00319G0003</name>
</gene>
<organism evidence="2">
    <name type="scientific">human gut metagenome</name>
    <dbReference type="NCBI Taxonomy" id="408170"/>
    <lineage>
        <taxon>unclassified sequences</taxon>
        <taxon>metagenomes</taxon>
        <taxon>organismal metagenomes</taxon>
    </lineage>
</organism>
<protein>
    <submittedName>
        <fullName evidence="2">Uncharacterized protein</fullName>
    </submittedName>
</protein>
<comment type="caution">
    <text evidence="2">The sequence shown here is derived from an EMBL/GenBank/DDBJ whole genome shotgun (WGS) entry which is preliminary data.</text>
</comment>
<keyword evidence="1" id="KW-0472">Membrane</keyword>
<accession>W1WAX2</accession>
<feature type="transmembrane region" description="Helical" evidence="1">
    <location>
        <begin position="87"/>
        <end position="115"/>
    </location>
</feature>
<feature type="transmembrane region" description="Helical" evidence="1">
    <location>
        <begin position="9"/>
        <end position="31"/>
    </location>
</feature>
<evidence type="ECO:0000313" key="2">
    <source>
        <dbReference type="EMBL" id="ETJ15121.1"/>
    </source>
</evidence>
<evidence type="ECO:0000256" key="1">
    <source>
        <dbReference type="SAM" id="Phobius"/>
    </source>
</evidence>
<dbReference type="AlphaFoldDB" id="W1WAX2"/>